<dbReference type="NCBIfam" id="TIGR00176">
    <property type="entry name" value="mobB"/>
    <property type="match status" value="1"/>
</dbReference>
<evidence type="ECO:0000259" key="1">
    <source>
        <dbReference type="Pfam" id="PF03205"/>
    </source>
</evidence>
<comment type="caution">
    <text evidence="2">The sequence shown here is derived from an EMBL/GenBank/DDBJ whole genome shotgun (WGS) entry which is preliminary data.</text>
</comment>
<dbReference type="InterPro" id="IPR052539">
    <property type="entry name" value="MGD_biosynthesis_adapter"/>
</dbReference>
<reference evidence="2 3" key="1">
    <citation type="submission" date="2020-07" db="EMBL/GenBank/DDBJ databases">
        <title>Stappia sp., F7233, whole genome shotgun sequencing project.</title>
        <authorList>
            <person name="Jiang S."/>
            <person name="Liu Z.W."/>
            <person name="Du Z.J."/>
        </authorList>
    </citation>
    <scope>NUCLEOTIDE SEQUENCE [LARGE SCALE GENOMIC DNA]</scope>
    <source>
        <strain evidence="2 3">F7233</strain>
    </source>
</reference>
<dbReference type="InterPro" id="IPR004435">
    <property type="entry name" value="MobB_dom"/>
</dbReference>
<gene>
    <name evidence="2" type="primary">mobB</name>
    <name evidence="2" type="ORF">H2509_05630</name>
</gene>
<feature type="domain" description="Molybdopterin-guanine dinucleotide biosynthesis protein B (MobB)" evidence="1">
    <location>
        <begin position="6"/>
        <end position="139"/>
    </location>
</feature>
<proteinExistence type="predicted"/>
<accession>A0A839AAK2</accession>
<dbReference type="GO" id="GO:0006777">
    <property type="term" value="P:Mo-molybdopterin cofactor biosynthetic process"/>
    <property type="evidence" value="ECO:0007669"/>
    <property type="project" value="InterPro"/>
</dbReference>
<sequence>MTQPPVFGVTGWKNSGKTTLVERLVRELTGRGFRVSTVKHAHHAFDIDHEGTDSFRHREAGATEVALVSGRRWALMHELRDEEEPSFEDVLSRLAPCDIVIIEGYKREAHPKIEVRRKEGRKGQALAPDDPAIRAIAADHETDSGGLPLFDLNDIAAIADFILDQCGLDRRHAAE</sequence>
<dbReference type="InterPro" id="IPR027417">
    <property type="entry name" value="P-loop_NTPase"/>
</dbReference>
<dbReference type="Proteomes" id="UP000541109">
    <property type="component" value="Unassembled WGS sequence"/>
</dbReference>
<dbReference type="CDD" id="cd03116">
    <property type="entry name" value="MobB"/>
    <property type="match status" value="1"/>
</dbReference>
<keyword evidence="3" id="KW-1185">Reference proteome</keyword>
<dbReference type="GO" id="GO:0005525">
    <property type="term" value="F:GTP binding"/>
    <property type="evidence" value="ECO:0007669"/>
    <property type="project" value="InterPro"/>
</dbReference>
<dbReference type="PANTHER" id="PTHR40072">
    <property type="entry name" value="MOLYBDOPTERIN-GUANINE DINUCLEOTIDE BIOSYNTHESIS ADAPTER PROTEIN-RELATED"/>
    <property type="match status" value="1"/>
</dbReference>
<dbReference type="RefSeq" id="WP_182163146.1">
    <property type="nucleotide sequence ID" value="NZ_JACFXV010000043.1"/>
</dbReference>
<evidence type="ECO:0000313" key="3">
    <source>
        <dbReference type="Proteomes" id="UP000541109"/>
    </source>
</evidence>
<organism evidence="2 3">
    <name type="scientific">Stappia albiluteola</name>
    <dbReference type="NCBI Taxonomy" id="2758565"/>
    <lineage>
        <taxon>Bacteria</taxon>
        <taxon>Pseudomonadati</taxon>
        <taxon>Pseudomonadota</taxon>
        <taxon>Alphaproteobacteria</taxon>
        <taxon>Hyphomicrobiales</taxon>
        <taxon>Stappiaceae</taxon>
        <taxon>Stappia</taxon>
    </lineage>
</organism>
<dbReference type="SUPFAM" id="SSF52540">
    <property type="entry name" value="P-loop containing nucleoside triphosphate hydrolases"/>
    <property type="match status" value="1"/>
</dbReference>
<dbReference type="Gene3D" id="3.40.50.300">
    <property type="entry name" value="P-loop containing nucleotide triphosphate hydrolases"/>
    <property type="match status" value="1"/>
</dbReference>
<dbReference type="PANTHER" id="PTHR40072:SF1">
    <property type="entry name" value="MOLYBDOPTERIN-GUANINE DINUCLEOTIDE BIOSYNTHESIS ADAPTER PROTEIN"/>
    <property type="match status" value="1"/>
</dbReference>
<dbReference type="Pfam" id="PF03205">
    <property type="entry name" value="MobB"/>
    <property type="match status" value="1"/>
</dbReference>
<dbReference type="EMBL" id="JACFXV010000043">
    <property type="protein sequence ID" value="MBA5776603.1"/>
    <property type="molecule type" value="Genomic_DNA"/>
</dbReference>
<dbReference type="AlphaFoldDB" id="A0A839AAK2"/>
<evidence type="ECO:0000313" key="2">
    <source>
        <dbReference type="EMBL" id="MBA5776603.1"/>
    </source>
</evidence>
<name>A0A839AAK2_9HYPH</name>
<protein>
    <submittedName>
        <fullName evidence="2">Molybdopterin-guanine dinucleotide biosynthesis protein B</fullName>
    </submittedName>
</protein>